<name>A0A8S9PP76_BRACR</name>
<proteinExistence type="predicted"/>
<dbReference type="SUPFAM" id="SSF51735">
    <property type="entry name" value="NAD(P)-binding Rossmann-fold domains"/>
    <property type="match status" value="1"/>
</dbReference>
<dbReference type="EMBL" id="QGKX02001347">
    <property type="protein sequence ID" value="KAF3521311.1"/>
    <property type="molecule type" value="Genomic_DNA"/>
</dbReference>
<protein>
    <submittedName>
        <fullName evidence="1">Uncharacterized protein</fullName>
    </submittedName>
</protein>
<dbReference type="Proteomes" id="UP000712600">
    <property type="component" value="Unassembled WGS sequence"/>
</dbReference>
<evidence type="ECO:0000313" key="2">
    <source>
        <dbReference type="Proteomes" id="UP000712600"/>
    </source>
</evidence>
<evidence type="ECO:0000313" key="1">
    <source>
        <dbReference type="EMBL" id="KAF3521311.1"/>
    </source>
</evidence>
<dbReference type="InterPro" id="IPR036291">
    <property type="entry name" value="NAD(P)-bd_dom_sf"/>
</dbReference>
<sequence length="63" mass="6395">MASHLEKASSVTFITSIAAAAFQPQVPTAIYGVTKTALLGLTKIFFIVVAGENLVVAGGMPSG</sequence>
<organism evidence="1 2">
    <name type="scientific">Brassica cretica</name>
    <name type="common">Mustard</name>
    <dbReference type="NCBI Taxonomy" id="69181"/>
    <lineage>
        <taxon>Eukaryota</taxon>
        <taxon>Viridiplantae</taxon>
        <taxon>Streptophyta</taxon>
        <taxon>Embryophyta</taxon>
        <taxon>Tracheophyta</taxon>
        <taxon>Spermatophyta</taxon>
        <taxon>Magnoliopsida</taxon>
        <taxon>eudicotyledons</taxon>
        <taxon>Gunneridae</taxon>
        <taxon>Pentapetalae</taxon>
        <taxon>rosids</taxon>
        <taxon>malvids</taxon>
        <taxon>Brassicales</taxon>
        <taxon>Brassicaceae</taxon>
        <taxon>Brassiceae</taxon>
        <taxon>Brassica</taxon>
    </lineage>
</organism>
<gene>
    <name evidence="1" type="ORF">F2Q69_00049743</name>
</gene>
<accession>A0A8S9PP76</accession>
<comment type="caution">
    <text evidence="1">The sequence shown here is derived from an EMBL/GenBank/DDBJ whole genome shotgun (WGS) entry which is preliminary data.</text>
</comment>
<reference evidence="1" key="1">
    <citation type="submission" date="2019-12" db="EMBL/GenBank/DDBJ databases">
        <title>Genome sequencing and annotation of Brassica cretica.</title>
        <authorList>
            <person name="Studholme D.J."/>
            <person name="Sarris P."/>
        </authorList>
    </citation>
    <scope>NUCLEOTIDE SEQUENCE</scope>
    <source>
        <strain evidence="1">PFS-109/04</strain>
        <tissue evidence="1">Leaf</tissue>
    </source>
</reference>
<dbReference type="AlphaFoldDB" id="A0A8S9PP76"/>